<evidence type="ECO:0000256" key="1">
    <source>
        <dbReference type="SAM" id="SignalP"/>
    </source>
</evidence>
<gene>
    <name evidence="3" type="ORF">Vbra_6025</name>
</gene>
<keyword evidence="1" id="KW-0732">Signal</keyword>
<feature type="domain" description="Peptidase S74" evidence="2">
    <location>
        <begin position="94"/>
        <end position="206"/>
    </location>
</feature>
<dbReference type="VEuPathDB" id="CryptoDB:Vbra_6025"/>
<name>A0A0G4FXA7_VITBC</name>
<dbReference type="InParanoid" id="A0A0G4FXA7"/>
<dbReference type="PROSITE" id="PS51688">
    <property type="entry name" value="ICA"/>
    <property type="match status" value="1"/>
</dbReference>
<dbReference type="InterPro" id="IPR036388">
    <property type="entry name" value="WH-like_DNA-bd_sf"/>
</dbReference>
<feature type="chain" id="PRO_5005189395" description="Peptidase S74 domain-containing protein" evidence="1">
    <location>
        <begin position="21"/>
        <end position="215"/>
    </location>
</feature>
<dbReference type="Proteomes" id="UP000041254">
    <property type="component" value="Unassembled WGS sequence"/>
</dbReference>
<dbReference type="InterPro" id="IPR030392">
    <property type="entry name" value="S74_ICA"/>
</dbReference>
<protein>
    <recommendedName>
        <fullName evidence="2">Peptidase S74 domain-containing protein</fullName>
    </recommendedName>
</protein>
<sequence>MRAAIVLVALALVCISRVNTVPLSTTSREGRQWEETGCEYPSGSGNNEPLIWVENIAAPGGVADNWGYIGCGNNGNIYRIFSNHVHRGTEHSLSDEKYKRSLKDLSGEFKKDAYAKFAELHLKEFQWDPEKTRMNSEEEKEQKHIGVSAQDLKQAFPDAVNVYMEAAGEGSTATDVHYVDTDYMSYLQMAVIQQLQAEVAALKAQVTKMGERSLR</sequence>
<evidence type="ECO:0000313" key="4">
    <source>
        <dbReference type="Proteomes" id="UP000041254"/>
    </source>
</evidence>
<dbReference type="EMBL" id="CDMY01000520">
    <property type="protein sequence ID" value="CEM20033.1"/>
    <property type="molecule type" value="Genomic_DNA"/>
</dbReference>
<feature type="signal peptide" evidence="1">
    <location>
        <begin position="1"/>
        <end position="20"/>
    </location>
</feature>
<dbReference type="AlphaFoldDB" id="A0A0G4FXA7"/>
<proteinExistence type="predicted"/>
<evidence type="ECO:0000313" key="3">
    <source>
        <dbReference type="EMBL" id="CEM20033.1"/>
    </source>
</evidence>
<keyword evidence="4" id="KW-1185">Reference proteome</keyword>
<dbReference type="Pfam" id="PF13884">
    <property type="entry name" value="Peptidase_S74"/>
    <property type="match status" value="1"/>
</dbReference>
<reference evidence="3 4" key="1">
    <citation type="submission" date="2014-11" db="EMBL/GenBank/DDBJ databases">
        <authorList>
            <person name="Zhu J."/>
            <person name="Qi W."/>
            <person name="Song R."/>
        </authorList>
    </citation>
    <scope>NUCLEOTIDE SEQUENCE [LARGE SCALE GENOMIC DNA]</scope>
</reference>
<evidence type="ECO:0000259" key="2">
    <source>
        <dbReference type="PROSITE" id="PS51688"/>
    </source>
</evidence>
<dbReference type="OrthoDB" id="27041at2759"/>
<organism evidence="3 4">
    <name type="scientific">Vitrella brassicaformis (strain CCMP3155)</name>
    <dbReference type="NCBI Taxonomy" id="1169540"/>
    <lineage>
        <taxon>Eukaryota</taxon>
        <taxon>Sar</taxon>
        <taxon>Alveolata</taxon>
        <taxon>Colpodellida</taxon>
        <taxon>Vitrellaceae</taxon>
        <taxon>Vitrella</taxon>
    </lineage>
</organism>
<dbReference type="Gene3D" id="1.10.10.10">
    <property type="entry name" value="Winged helix-like DNA-binding domain superfamily/Winged helix DNA-binding domain"/>
    <property type="match status" value="1"/>
</dbReference>
<dbReference type="PhylomeDB" id="A0A0G4FXA7"/>
<accession>A0A0G4FXA7</accession>